<evidence type="ECO:0000256" key="12">
    <source>
        <dbReference type="ARBA" id="ARBA00047483"/>
    </source>
</evidence>
<evidence type="ECO:0000256" key="2">
    <source>
        <dbReference type="ARBA" id="ARBA00012466"/>
    </source>
</evidence>
<evidence type="ECO:0000256" key="10">
    <source>
        <dbReference type="ARBA" id="ARBA00030706"/>
    </source>
</evidence>
<dbReference type="InterPro" id="IPR016181">
    <property type="entry name" value="Acyl_CoA_acyltransferase"/>
</dbReference>
<name>A0ABQ5JQ56_9LACO</name>
<reference evidence="14 15" key="1">
    <citation type="submission" date="2022-03" db="EMBL/GenBank/DDBJ databases">
        <title>Draft genome sequence of Furfurilactobacillus curtus JCM 31185.</title>
        <authorList>
            <person name="Suzuki S."/>
            <person name="Endo A."/>
            <person name="Kajikawa A."/>
        </authorList>
    </citation>
    <scope>NUCLEOTIDE SEQUENCE [LARGE SCALE GENOMIC DNA]</scope>
    <source>
        <strain evidence="14 15">JCM 31185</strain>
    </source>
</reference>
<dbReference type="Gene3D" id="3.40.630.30">
    <property type="match status" value="2"/>
</dbReference>
<accession>A0ABQ5JQ56</accession>
<evidence type="ECO:0000256" key="9">
    <source>
        <dbReference type="ARBA" id="ARBA00023316"/>
    </source>
</evidence>
<feature type="coiled-coil region" evidence="13">
    <location>
        <begin position="250"/>
        <end position="304"/>
    </location>
</feature>
<keyword evidence="8" id="KW-0012">Acyltransferase</keyword>
<dbReference type="PROSITE" id="PS51191">
    <property type="entry name" value="FEMABX"/>
    <property type="match status" value="1"/>
</dbReference>
<keyword evidence="9" id="KW-0961">Cell wall biogenesis/degradation</keyword>
<evidence type="ECO:0000313" key="14">
    <source>
        <dbReference type="EMBL" id="GKT06150.1"/>
    </source>
</evidence>
<keyword evidence="7" id="KW-0573">Peptidoglycan synthesis</keyword>
<comment type="caution">
    <text evidence="14">The sequence shown here is derived from an EMBL/GenBank/DDBJ whole genome shotgun (WGS) entry which is preliminary data.</text>
</comment>
<dbReference type="InterPro" id="IPR003447">
    <property type="entry name" value="FEMABX"/>
</dbReference>
<sequence length="417" mass="47877">MQFQKLTEAQYAAFEQHHPAGSYMQTTYQQQVLSQRGWASELMGVVDDHGEVIATELLNSRPLHVGTLFEVSGGPLLDWQDADLVKFLADETIAYAKARRGLVLRWLPNMHTRAFDDDGRVTKHFSDAGIRHLQAAGFQYQPSKPVVDGEYSKISLGYEFIKDLSELTEATLPASYTKDAQYAIKKTHQFGVKLRRLSYEELPEFKQYADATAERRGFTDKSLDYYQKTFKAYGDQVQFIFAELNFADYLQEEAHKREELSQQIATIQQKLTQSPTNKHFKKQLNELNDQDKQHVKRIADASQQQEKYGDTVVLAGAMFFTQPQEVSYMFSFTNDEFKRYYAPYLIQDEMLHQAVADQIPLYNFYGVTGNFDGSDGVLKFKQSFNGETLETAGVFTRPVRPFAYQVVQTLKHLTGRQ</sequence>
<keyword evidence="15" id="KW-1185">Reference proteome</keyword>
<dbReference type="PANTHER" id="PTHR36174">
    <property type="entry name" value="LIPID II:GLYCINE GLYCYLTRANSFERASE"/>
    <property type="match status" value="1"/>
</dbReference>
<dbReference type="EC" id="2.3.2.17" evidence="2"/>
<keyword evidence="5" id="KW-0808">Transferase</keyword>
<comment type="catalytic activity">
    <reaction evidence="12">
        <text>beta-D-GlcNAc-(1-&gt;4)-Mur2Ac(oyl-L-Ala-D-isoglutaminyl-L-Lys-(N(6)-Gly)-D-Ala-D-Ala)-di-trans,octa-cis-undecaprenyl diphosphate + 2 glycyl-tRNA(Gly) = MurNAc-L-Ala-D-isoglutaminyl-L-Lys-(N(6)-tri-Gly)-D-Ala-D-Ala-diphospho-di-trans,octa-cis-undecaprenyl-GlcNAc + 2 tRNA(Gly) + 2 H(+)</text>
        <dbReference type="Rhea" id="RHEA:30439"/>
        <dbReference type="Rhea" id="RHEA-COMP:9664"/>
        <dbReference type="Rhea" id="RHEA-COMP:9683"/>
        <dbReference type="ChEBI" id="CHEBI:15378"/>
        <dbReference type="ChEBI" id="CHEBI:62234"/>
        <dbReference type="ChEBI" id="CHEBI:62235"/>
        <dbReference type="ChEBI" id="CHEBI:78442"/>
        <dbReference type="ChEBI" id="CHEBI:78522"/>
        <dbReference type="EC" id="2.3.2.17"/>
    </reaction>
</comment>
<protein>
    <recommendedName>
        <fullName evidence="3">Aminoacyltransferase FemA</fullName>
        <ecNumber evidence="2">2.3.2.17</ecNumber>
    </recommendedName>
    <alternativeName>
        <fullName evidence="11">Factor essential for expression of methicillin resistance A</fullName>
    </alternativeName>
    <alternativeName>
        <fullName evidence="10">N-acetylmuramoyl-L-alanyl-D-glutamyl-L-lysyl-(N6-glycyl)-D-alanyl-D-alanine-diphosphoundecaprenyl-N-acetylglucosamine:glycine glycyltransferase</fullName>
    </alternativeName>
</protein>
<keyword evidence="4" id="KW-0963">Cytoplasm</keyword>
<keyword evidence="13" id="KW-0175">Coiled coil</keyword>
<evidence type="ECO:0000256" key="7">
    <source>
        <dbReference type="ARBA" id="ARBA00022984"/>
    </source>
</evidence>
<evidence type="ECO:0000256" key="11">
    <source>
        <dbReference type="ARBA" id="ARBA00032233"/>
    </source>
</evidence>
<keyword evidence="6" id="KW-0133">Cell shape</keyword>
<dbReference type="SUPFAM" id="SSF46589">
    <property type="entry name" value="tRNA-binding arm"/>
    <property type="match status" value="1"/>
</dbReference>
<evidence type="ECO:0000256" key="5">
    <source>
        <dbReference type="ARBA" id="ARBA00022679"/>
    </source>
</evidence>
<evidence type="ECO:0000256" key="6">
    <source>
        <dbReference type="ARBA" id="ARBA00022960"/>
    </source>
</evidence>
<dbReference type="Gene3D" id="1.20.58.90">
    <property type="match status" value="1"/>
</dbReference>
<evidence type="ECO:0000313" key="15">
    <source>
        <dbReference type="Proteomes" id="UP001628078"/>
    </source>
</evidence>
<dbReference type="InterPro" id="IPR010978">
    <property type="entry name" value="tRNA-bd_arm"/>
</dbReference>
<evidence type="ECO:0000256" key="13">
    <source>
        <dbReference type="SAM" id="Coils"/>
    </source>
</evidence>
<proteinExistence type="inferred from homology"/>
<comment type="similarity">
    <text evidence="1">Belongs to the FemABX family.</text>
</comment>
<dbReference type="RefSeq" id="WP_407884054.1">
    <property type="nucleotide sequence ID" value="NZ_BQXO01000004.1"/>
</dbReference>
<evidence type="ECO:0000256" key="8">
    <source>
        <dbReference type="ARBA" id="ARBA00023315"/>
    </source>
</evidence>
<evidence type="ECO:0000256" key="3">
    <source>
        <dbReference type="ARBA" id="ARBA00016236"/>
    </source>
</evidence>
<dbReference type="SUPFAM" id="SSF55729">
    <property type="entry name" value="Acyl-CoA N-acyltransferases (Nat)"/>
    <property type="match status" value="2"/>
</dbReference>
<dbReference type="InterPro" id="IPR050644">
    <property type="entry name" value="PG_Glycine_Bridge_Synth"/>
</dbReference>
<dbReference type="Proteomes" id="UP001628078">
    <property type="component" value="Unassembled WGS sequence"/>
</dbReference>
<dbReference type="PANTHER" id="PTHR36174:SF2">
    <property type="entry name" value="AMINOACYLTRANSFERASE FEMA"/>
    <property type="match status" value="1"/>
</dbReference>
<evidence type="ECO:0000256" key="1">
    <source>
        <dbReference type="ARBA" id="ARBA00009943"/>
    </source>
</evidence>
<evidence type="ECO:0000256" key="4">
    <source>
        <dbReference type="ARBA" id="ARBA00022490"/>
    </source>
</evidence>
<gene>
    <name evidence="14" type="ORF">JCM31185_14380</name>
</gene>
<dbReference type="EMBL" id="BQXO01000004">
    <property type="protein sequence ID" value="GKT06150.1"/>
    <property type="molecule type" value="Genomic_DNA"/>
</dbReference>
<dbReference type="Pfam" id="PF02388">
    <property type="entry name" value="FemAB"/>
    <property type="match status" value="1"/>
</dbReference>
<organism evidence="14 15">
    <name type="scientific">Furfurilactobacillus curtus</name>
    <dbReference type="NCBI Taxonomy" id="1746200"/>
    <lineage>
        <taxon>Bacteria</taxon>
        <taxon>Bacillati</taxon>
        <taxon>Bacillota</taxon>
        <taxon>Bacilli</taxon>
        <taxon>Lactobacillales</taxon>
        <taxon>Lactobacillaceae</taxon>
        <taxon>Furfurilactobacillus</taxon>
    </lineage>
</organism>